<comment type="caution">
    <text evidence="3">The sequence shown here is derived from an EMBL/GenBank/DDBJ whole genome shotgun (WGS) entry which is preliminary data.</text>
</comment>
<dbReference type="AlphaFoldDB" id="A0AAV6TXN5"/>
<feature type="compositionally biased region" description="Polar residues" evidence="2">
    <location>
        <begin position="146"/>
        <end position="159"/>
    </location>
</feature>
<keyword evidence="4" id="KW-1185">Reference proteome</keyword>
<sequence length="733" mass="82440">MRRSLKKDRLQTRLVRLETALLNPCRLQLAWRTESISNKVIFSRVSGRDMAAETDKEERMAVNGPVFFLIKEQAKSVVAIQALQSRMAVLESLQERLMQAINDVHQHLALSKEANTLKTPDKKPKFVEAGTKRDLSKSDSLNKDSGISSDSSLTNPTTNNEDDELLQLLELIDQKSLVLLKQVENFGLYQEEPDTEMNDEKYSSQLLDDVLFEKTDVHRQLSEVKAERDELRSRLDKLELATEAVGKQKLKIQQQLVATLEENQSLQDKIQHRASEGPQRSESLGYMADIEKASIRRKYLQYSEKSKMKVSAILKEGNILELQKQLLTYVMENDILRAKLQQDEPSKMAKWLKIEDRLRKDLELAIEGNKHMQEIIQSKELEIASLKDKIRCLQDVIEGVEEEGDSCVKNFGMASTEDWREPGVHNVYTKRSNLHDAASPFSPLGYGDFSKTQSLPANLLLDVQAKFKEKQDSLRANYGHVYDTGSFTEVPLNSSSRHLDSNAKDLVDLSSSTTHFPSSSSTLVQSNFSLQPNLGLSVPNLMGIGSRETLQNWAFGSRKTPKAVESDNGGAKLINGHLCWKGRQQTLSTSEDLSSICTEFDPLSDDTQSGENFVDSLNLSIPLKPTQVTLTQQVPVMNTMSQLSSIGDSLHSASLDIGFQNSSPTLCHKDTKTKMHKMHSARSVDGIREIVLENRYCKRSTSSLYGHSSVTPSRRIPVSIMNCMHESSDYSLL</sequence>
<gene>
    <name evidence="3" type="ORF">JTE90_026587</name>
</gene>
<evidence type="ECO:0000313" key="3">
    <source>
        <dbReference type="EMBL" id="KAG8176877.1"/>
    </source>
</evidence>
<protein>
    <submittedName>
        <fullName evidence="3">Uncharacterized protein</fullName>
    </submittedName>
</protein>
<reference evidence="3 4" key="1">
    <citation type="journal article" date="2022" name="Nat. Ecol. Evol.">
        <title>A masculinizing supergene underlies an exaggerated male reproductive morph in a spider.</title>
        <authorList>
            <person name="Hendrickx F."/>
            <person name="De Corte Z."/>
            <person name="Sonet G."/>
            <person name="Van Belleghem S.M."/>
            <person name="Kostlbacher S."/>
            <person name="Vangestel C."/>
        </authorList>
    </citation>
    <scope>NUCLEOTIDE SEQUENCE [LARGE SCALE GENOMIC DNA]</scope>
    <source>
        <strain evidence="3">W744_W776</strain>
    </source>
</reference>
<evidence type="ECO:0000256" key="2">
    <source>
        <dbReference type="SAM" id="MobiDB-lite"/>
    </source>
</evidence>
<accession>A0AAV6TXN5</accession>
<name>A0AAV6TXN5_9ARAC</name>
<keyword evidence="1" id="KW-0175">Coiled coil</keyword>
<dbReference type="EMBL" id="JAFNEN010000846">
    <property type="protein sequence ID" value="KAG8176877.1"/>
    <property type="molecule type" value="Genomic_DNA"/>
</dbReference>
<feature type="coiled-coil region" evidence="1">
    <location>
        <begin position="214"/>
        <end position="269"/>
    </location>
</feature>
<evidence type="ECO:0000313" key="4">
    <source>
        <dbReference type="Proteomes" id="UP000827092"/>
    </source>
</evidence>
<feature type="compositionally biased region" description="Basic and acidic residues" evidence="2">
    <location>
        <begin position="119"/>
        <end position="142"/>
    </location>
</feature>
<evidence type="ECO:0000256" key="1">
    <source>
        <dbReference type="SAM" id="Coils"/>
    </source>
</evidence>
<proteinExistence type="predicted"/>
<organism evidence="3 4">
    <name type="scientific">Oedothorax gibbosus</name>
    <dbReference type="NCBI Taxonomy" id="931172"/>
    <lineage>
        <taxon>Eukaryota</taxon>
        <taxon>Metazoa</taxon>
        <taxon>Ecdysozoa</taxon>
        <taxon>Arthropoda</taxon>
        <taxon>Chelicerata</taxon>
        <taxon>Arachnida</taxon>
        <taxon>Araneae</taxon>
        <taxon>Araneomorphae</taxon>
        <taxon>Entelegynae</taxon>
        <taxon>Araneoidea</taxon>
        <taxon>Linyphiidae</taxon>
        <taxon>Erigoninae</taxon>
        <taxon>Oedothorax</taxon>
    </lineage>
</organism>
<feature type="coiled-coil region" evidence="1">
    <location>
        <begin position="369"/>
        <end position="403"/>
    </location>
</feature>
<feature type="coiled-coil region" evidence="1">
    <location>
        <begin position="80"/>
        <end position="110"/>
    </location>
</feature>
<dbReference type="Proteomes" id="UP000827092">
    <property type="component" value="Unassembled WGS sequence"/>
</dbReference>
<feature type="region of interest" description="Disordered" evidence="2">
    <location>
        <begin position="119"/>
        <end position="159"/>
    </location>
</feature>